<keyword evidence="6" id="KW-1185">Reference proteome</keyword>
<dbReference type="PANTHER" id="PTHR33463">
    <property type="entry name" value="NB-ARC DOMAIN-CONTAINING PROTEIN-RELATED"/>
    <property type="match status" value="1"/>
</dbReference>
<dbReference type="GO" id="GO:0005524">
    <property type="term" value="F:ATP binding"/>
    <property type="evidence" value="ECO:0007669"/>
    <property type="project" value="UniProtKB-KW"/>
</dbReference>
<gene>
    <name evidence="5" type="ORF">CJ030_MR8G020175</name>
</gene>
<name>A0A6A1URF6_9ROSI</name>
<dbReference type="Pfam" id="PF00931">
    <property type="entry name" value="NB-ARC"/>
    <property type="match status" value="1"/>
</dbReference>
<feature type="domain" description="NB-ARC" evidence="4">
    <location>
        <begin position="14"/>
        <end position="95"/>
    </location>
</feature>
<dbReference type="InterPro" id="IPR050905">
    <property type="entry name" value="Plant_NBS-LRR"/>
</dbReference>
<dbReference type="InterPro" id="IPR027417">
    <property type="entry name" value="P-loop_NTPase"/>
</dbReference>
<dbReference type="PRINTS" id="PR00364">
    <property type="entry name" value="DISEASERSIST"/>
</dbReference>
<keyword evidence="1" id="KW-0547">Nucleotide-binding</keyword>
<sequence>MLGLKLDEESVTLRASRLRERIKQDKNKKILIILDDIWKPLELEAIGIPSEGCKLILTSRNRDVLISAMGTQKDFEVGVLSKEEAWSLFEKMGGNSVKDPNILPTATKVAEKCGCLPIALVTVSKALKNKDLRQWKDALRQLQRPVPGKEH</sequence>
<dbReference type="InterPro" id="IPR002182">
    <property type="entry name" value="NB-ARC"/>
</dbReference>
<dbReference type="InterPro" id="IPR042197">
    <property type="entry name" value="Apaf_helical"/>
</dbReference>
<keyword evidence="2" id="KW-0611">Plant defense</keyword>
<dbReference type="GO" id="GO:0006952">
    <property type="term" value="P:defense response"/>
    <property type="evidence" value="ECO:0007669"/>
    <property type="project" value="UniProtKB-KW"/>
</dbReference>
<evidence type="ECO:0000313" key="6">
    <source>
        <dbReference type="Proteomes" id="UP000516437"/>
    </source>
</evidence>
<organism evidence="5 6">
    <name type="scientific">Morella rubra</name>
    <name type="common">Chinese bayberry</name>
    <dbReference type="NCBI Taxonomy" id="262757"/>
    <lineage>
        <taxon>Eukaryota</taxon>
        <taxon>Viridiplantae</taxon>
        <taxon>Streptophyta</taxon>
        <taxon>Embryophyta</taxon>
        <taxon>Tracheophyta</taxon>
        <taxon>Spermatophyta</taxon>
        <taxon>Magnoliopsida</taxon>
        <taxon>eudicotyledons</taxon>
        <taxon>Gunneridae</taxon>
        <taxon>Pentapetalae</taxon>
        <taxon>rosids</taxon>
        <taxon>fabids</taxon>
        <taxon>Fagales</taxon>
        <taxon>Myricaceae</taxon>
        <taxon>Morella</taxon>
    </lineage>
</organism>
<reference evidence="5 6" key="1">
    <citation type="journal article" date="2019" name="Plant Biotechnol. J.">
        <title>The red bayberry genome and genetic basis of sex determination.</title>
        <authorList>
            <person name="Jia H.M."/>
            <person name="Jia H.J."/>
            <person name="Cai Q.L."/>
            <person name="Wang Y."/>
            <person name="Zhao H.B."/>
            <person name="Yang W.F."/>
            <person name="Wang G.Y."/>
            <person name="Li Y.H."/>
            <person name="Zhan D.L."/>
            <person name="Shen Y.T."/>
            <person name="Niu Q.F."/>
            <person name="Chang L."/>
            <person name="Qiu J."/>
            <person name="Zhao L."/>
            <person name="Xie H.B."/>
            <person name="Fu W.Y."/>
            <person name="Jin J."/>
            <person name="Li X.W."/>
            <person name="Jiao Y."/>
            <person name="Zhou C.C."/>
            <person name="Tu T."/>
            <person name="Chai C.Y."/>
            <person name="Gao J.L."/>
            <person name="Fan L.J."/>
            <person name="van de Weg E."/>
            <person name="Wang J.Y."/>
            <person name="Gao Z.S."/>
        </authorList>
    </citation>
    <scope>NUCLEOTIDE SEQUENCE [LARGE SCALE GENOMIC DNA]</scope>
    <source>
        <tissue evidence="5">Leaves</tissue>
    </source>
</reference>
<evidence type="ECO:0000313" key="5">
    <source>
        <dbReference type="EMBL" id="KAB1202378.1"/>
    </source>
</evidence>
<protein>
    <recommendedName>
        <fullName evidence="4">NB-ARC domain-containing protein</fullName>
    </recommendedName>
</protein>
<keyword evidence="3" id="KW-0067">ATP-binding</keyword>
<evidence type="ECO:0000256" key="2">
    <source>
        <dbReference type="ARBA" id="ARBA00022821"/>
    </source>
</evidence>
<dbReference type="Gene3D" id="1.10.8.430">
    <property type="entry name" value="Helical domain of apoptotic protease-activating factors"/>
    <property type="match status" value="1"/>
</dbReference>
<dbReference type="Gene3D" id="3.40.50.300">
    <property type="entry name" value="P-loop containing nucleotide triphosphate hydrolases"/>
    <property type="match status" value="1"/>
</dbReference>
<evidence type="ECO:0000256" key="1">
    <source>
        <dbReference type="ARBA" id="ARBA00022741"/>
    </source>
</evidence>
<accession>A0A6A1URF6</accession>
<evidence type="ECO:0000256" key="3">
    <source>
        <dbReference type="ARBA" id="ARBA00022840"/>
    </source>
</evidence>
<dbReference type="OrthoDB" id="1747797at2759"/>
<dbReference type="Proteomes" id="UP000516437">
    <property type="component" value="Chromosome 8"/>
</dbReference>
<comment type="caution">
    <text evidence="5">The sequence shown here is derived from an EMBL/GenBank/DDBJ whole genome shotgun (WGS) entry which is preliminary data.</text>
</comment>
<dbReference type="SUPFAM" id="SSF52540">
    <property type="entry name" value="P-loop containing nucleoside triphosphate hydrolases"/>
    <property type="match status" value="1"/>
</dbReference>
<dbReference type="GO" id="GO:0043531">
    <property type="term" value="F:ADP binding"/>
    <property type="evidence" value="ECO:0007669"/>
    <property type="project" value="InterPro"/>
</dbReference>
<dbReference type="PANTHER" id="PTHR33463:SF198">
    <property type="entry name" value="RPP4C3"/>
    <property type="match status" value="1"/>
</dbReference>
<evidence type="ECO:0000259" key="4">
    <source>
        <dbReference type="Pfam" id="PF00931"/>
    </source>
</evidence>
<dbReference type="EMBL" id="RXIC02000026">
    <property type="protein sequence ID" value="KAB1202378.1"/>
    <property type="molecule type" value="Genomic_DNA"/>
</dbReference>
<proteinExistence type="predicted"/>
<dbReference type="AlphaFoldDB" id="A0A6A1URF6"/>